<dbReference type="GO" id="GO:0009244">
    <property type="term" value="P:lipopolysaccharide core region biosynthetic process"/>
    <property type="evidence" value="ECO:0007669"/>
    <property type="project" value="TreeGrafter"/>
</dbReference>
<evidence type="ECO:0000313" key="3">
    <source>
        <dbReference type="EMBL" id="AGW12046.1"/>
    </source>
</evidence>
<dbReference type="InterPro" id="IPR002201">
    <property type="entry name" value="Glyco_trans_9"/>
</dbReference>
<dbReference type="EMBL" id="CP006585">
    <property type="protein sequence ID" value="AGW12046.1"/>
    <property type="molecule type" value="Genomic_DNA"/>
</dbReference>
<dbReference type="SUPFAM" id="SSF53756">
    <property type="entry name" value="UDP-Glycosyltransferase/glycogen phosphorylase"/>
    <property type="match status" value="1"/>
</dbReference>
<reference evidence="4" key="2">
    <citation type="submission" date="2013-07" db="EMBL/GenBank/DDBJ databases">
        <authorList>
            <person name="Morais-Silva F.O."/>
            <person name="Rezende A.M."/>
            <person name="Pimentel C."/>
            <person name="Resende D.M."/>
            <person name="Santos C.I."/>
            <person name="Clemente C."/>
            <person name="de Oliveira L.M."/>
            <person name="da Silva S.M."/>
            <person name="Costa D.A."/>
            <person name="Varela-Raposo A."/>
            <person name="Horacio E.C.A."/>
            <person name="Matos M."/>
            <person name="Flores O."/>
            <person name="Ruiz J.C."/>
            <person name="Rodrigues-Pousada C."/>
        </authorList>
    </citation>
    <scope>NUCLEOTIDE SEQUENCE [LARGE SCALE GENOMIC DNA]</scope>
    <source>
        <strain evidence="4">ATCC 19364 / DSM 1382 / NCIMB 9332 / VKM B-1759</strain>
    </source>
</reference>
<dbReference type="GO" id="GO:0008713">
    <property type="term" value="F:ADP-heptose-lipopolysaccharide heptosyltransferase activity"/>
    <property type="evidence" value="ECO:0007669"/>
    <property type="project" value="TreeGrafter"/>
</dbReference>
<keyword evidence="4" id="KW-1185">Reference proteome</keyword>
<dbReference type="OrthoDB" id="9797795at2"/>
<name>T2G7E2_MEGG1</name>
<dbReference type="CDD" id="cd03789">
    <property type="entry name" value="GT9_LPS_heptosyltransferase"/>
    <property type="match status" value="1"/>
</dbReference>
<dbReference type="Proteomes" id="UP000016587">
    <property type="component" value="Chromosome"/>
</dbReference>
<evidence type="ECO:0000313" key="4">
    <source>
        <dbReference type="Proteomes" id="UP000016587"/>
    </source>
</evidence>
<dbReference type="eggNOG" id="COG0859">
    <property type="taxonomic scope" value="Bacteria"/>
</dbReference>
<dbReference type="Gene3D" id="3.40.50.2000">
    <property type="entry name" value="Glycogen Phosphorylase B"/>
    <property type="match status" value="2"/>
</dbReference>
<dbReference type="AlphaFoldDB" id="T2G7E2"/>
<dbReference type="Pfam" id="PF01075">
    <property type="entry name" value="Glyco_transf_9"/>
    <property type="match status" value="1"/>
</dbReference>
<keyword evidence="1" id="KW-0328">Glycosyltransferase</keyword>
<reference evidence="3 4" key="1">
    <citation type="journal article" date="2013" name="J. Bacteriol.">
        <title>Roles of HynAB and Ech, the only two hydrogenases found in the model sulfate reducer Desulfovibrio gigas.</title>
        <authorList>
            <person name="Morais-Silva F.O."/>
            <person name="Santos C.I."/>
            <person name="Rodrigues R."/>
            <person name="Pereira I.A."/>
            <person name="Rodrigues-Pousada C."/>
        </authorList>
    </citation>
    <scope>NUCLEOTIDE SEQUENCE [LARGE SCALE GENOMIC DNA]</scope>
    <source>
        <strain evidence="4">ATCC 19364 / DSM 1382 / NCIMB 9332 / VKM B-1759</strain>
    </source>
</reference>
<dbReference type="InterPro" id="IPR051199">
    <property type="entry name" value="LPS_LOS_Heptosyltrfase"/>
</dbReference>
<dbReference type="PANTHER" id="PTHR30160">
    <property type="entry name" value="TETRAACYLDISACCHARIDE 4'-KINASE-RELATED"/>
    <property type="match status" value="1"/>
</dbReference>
<dbReference type="HOGENOM" id="CLU_591503_0_0_7"/>
<organism evidence="3 4">
    <name type="scientific">Megalodesulfovibrio gigas (strain ATCC 19364 / DSM 1382 / NCIMB 9332 / VKM B-1759)</name>
    <name type="common">Desulfovibrio gigas</name>
    <dbReference type="NCBI Taxonomy" id="1121448"/>
    <lineage>
        <taxon>Bacteria</taxon>
        <taxon>Pseudomonadati</taxon>
        <taxon>Thermodesulfobacteriota</taxon>
        <taxon>Desulfovibrionia</taxon>
        <taxon>Desulfovibrionales</taxon>
        <taxon>Desulfovibrionaceae</taxon>
        <taxon>Megalodesulfovibrio</taxon>
    </lineage>
</organism>
<evidence type="ECO:0000256" key="1">
    <source>
        <dbReference type="ARBA" id="ARBA00022676"/>
    </source>
</evidence>
<dbReference type="KEGG" id="dgg:DGI_0109"/>
<proteinExistence type="predicted"/>
<sequence>MSSEPILVLQMQRMGDLLLTFPLLLWLTRRYPGHPLWVVAERRFFEPLLPLSPKAAYVDWTEAEGLKAHRFKMLLNLSHRPEAAWLAGVLQAETRLGPVRTPNGATYIHGDWQLYRASLVHNNRHNRFHWAELNALDCVPLREIQATSMPSPRTPPQDTPAVGLFLGASEAAKRPTPAFWAALARELLARNVRPVLLGGPGDVALGREVQAALAAPVADLCGRFDLSAFARMGQTLGLMITPDTGPMHLAAWTGLKTINLSMGPVSPWETGPHSPGHLVVQAAMSCTGCWRCTRGESPCCREAFPPTAIAALARRFLVTADPLQLPIRRLERLRLFATGRDARGLYALIPLDPTQPPPAREALSGLWRDFMGHAFGLWDDAAPRAAWQALQHAHPVLGMRFRKGLGELGRCLSQALRTRSPLEEAFWAAHPPLLRPLASVLQLTLQNHDFSPQGYARALSLVERAHGLTR</sequence>
<dbReference type="GO" id="GO:0005829">
    <property type="term" value="C:cytosol"/>
    <property type="evidence" value="ECO:0007669"/>
    <property type="project" value="TreeGrafter"/>
</dbReference>
<gene>
    <name evidence="3" type="ORF">DGI_0109</name>
</gene>
<dbReference type="STRING" id="1121448.DGI_0109"/>
<dbReference type="RefSeq" id="WP_021758619.1">
    <property type="nucleotide sequence ID" value="NC_022444.1"/>
</dbReference>
<dbReference type="PANTHER" id="PTHR30160:SF7">
    <property type="entry name" value="ADP-HEPTOSE--LPS HEPTOSYLTRANSFERASE 2"/>
    <property type="match status" value="1"/>
</dbReference>
<dbReference type="PATRIC" id="fig|1121448.10.peg.108"/>
<keyword evidence="2 3" id="KW-0808">Transferase</keyword>
<accession>T2G7E2</accession>
<evidence type="ECO:0000256" key="2">
    <source>
        <dbReference type="ARBA" id="ARBA00022679"/>
    </source>
</evidence>
<protein>
    <submittedName>
        <fullName evidence="3">Putative glycosyl transferase family protein</fullName>
    </submittedName>
</protein>